<evidence type="ECO:0000313" key="2">
    <source>
        <dbReference type="EMBL" id="RYR06920.1"/>
    </source>
</evidence>
<sequence>MSKSHDSRFKGLNQCRKSTKLRLLKKAKMKETHTKSYSDTKGEEKRREELLRINKLQTSICKTDGEDRIYLCCQITSFCGL</sequence>
<feature type="region of interest" description="Disordered" evidence="1">
    <location>
        <begin position="24"/>
        <end position="46"/>
    </location>
</feature>
<name>A0A444YYA8_ARAHY</name>
<protein>
    <submittedName>
        <fullName evidence="2">Uncharacterized protein</fullName>
    </submittedName>
</protein>
<evidence type="ECO:0000313" key="3">
    <source>
        <dbReference type="Proteomes" id="UP000289738"/>
    </source>
</evidence>
<dbReference type="AlphaFoldDB" id="A0A444YYA8"/>
<feature type="compositionally biased region" description="Basic and acidic residues" evidence="1">
    <location>
        <begin position="29"/>
        <end position="46"/>
    </location>
</feature>
<proteinExistence type="predicted"/>
<keyword evidence="3" id="KW-1185">Reference proteome</keyword>
<organism evidence="2 3">
    <name type="scientific">Arachis hypogaea</name>
    <name type="common">Peanut</name>
    <dbReference type="NCBI Taxonomy" id="3818"/>
    <lineage>
        <taxon>Eukaryota</taxon>
        <taxon>Viridiplantae</taxon>
        <taxon>Streptophyta</taxon>
        <taxon>Embryophyta</taxon>
        <taxon>Tracheophyta</taxon>
        <taxon>Spermatophyta</taxon>
        <taxon>Magnoliopsida</taxon>
        <taxon>eudicotyledons</taxon>
        <taxon>Gunneridae</taxon>
        <taxon>Pentapetalae</taxon>
        <taxon>rosids</taxon>
        <taxon>fabids</taxon>
        <taxon>Fabales</taxon>
        <taxon>Fabaceae</taxon>
        <taxon>Papilionoideae</taxon>
        <taxon>50 kb inversion clade</taxon>
        <taxon>dalbergioids sensu lato</taxon>
        <taxon>Dalbergieae</taxon>
        <taxon>Pterocarpus clade</taxon>
        <taxon>Arachis</taxon>
    </lineage>
</organism>
<dbReference type="EMBL" id="SDMP01000015">
    <property type="protein sequence ID" value="RYR06920.1"/>
    <property type="molecule type" value="Genomic_DNA"/>
</dbReference>
<reference evidence="2 3" key="1">
    <citation type="submission" date="2019-01" db="EMBL/GenBank/DDBJ databases">
        <title>Sequencing of cultivated peanut Arachis hypogaea provides insights into genome evolution and oil improvement.</title>
        <authorList>
            <person name="Chen X."/>
        </authorList>
    </citation>
    <scope>NUCLEOTIDE SEQUENCE [LARGE SCALE GENOMIC DNA]</scope>
    <source>
        <strain evidence="3">cv. Fuhuasheng</strain>
        <tissue evidence="2">Leaves</tissue>
    </source>
</reference>
<accession>A0A444YYA8</accession>
<comment type="caution">
    <text evidence="2">The sequence shown here is derived from an EMBL/GenBank/DDBJ whole genome shotgun (WGS) entry which is preliminary data.</text>
</comment>
<gene>
    <name evidence="2" type="ORF">Ahy_B05g074237</name>
</gene>
<evidence type="ECO:0000256" key="1">
    <source>
        <dbReference type="SAM" id="MobiDB-lite"/>
    </source>
</evidence>
<dbReference type="Proteomes" id="UP000289738">
    <property type="component" value="Chromosome B05"/>
</dbReference>